<organism evidence="2 3">
    <name type="scientific">Ataeniobius toweri</name>
    <dbReference type="NCBI Taxonomy" id="208326"/>
    <lineage>
        <taxon>Eukaryota</taxon>
        <taxon>Metazoa</taxon>
        <taxon>Chordata</taxon>
        <taxon>Craniata</taxon>
        <taxon>Vertebrata</taxon>
        <taxon>Euteleostomi</taxon>
        <taxon>Actinopterygii</taxon>
        <taxon>Neopterygii</taxon>
        <taxon>Teleostei</taxon>
        <taxon>Neoteleostei</taxon>
        <taxon>Acanthomorphata</taxon>
        <taxon>Ovalentaria</taxon>
        <taxon>Atherinomorphae</taxon>
        <taxon>Cyprinodontiformes</taxon>
        <taxon>Goodeidae</taxon>
        <taxon>Ataeniobius</taxon>
    </lineage>
</organism>
<dbReference type="EMBL" id="JAHUTI010013691">
    <property type="protein sequence ID" value="MED6237078.1"/>
    <property type="molecule type" value="Genomic_DNA"/>
</dbReference>
<proteinExistence type="predicted"/>
<dbReference type="Proteomes" id="UP001345963">
    <property type="component" value="Unassembled WGS sequence"/>
</dbReference>
<feature type="chain" id="PRO_5046394429" evidence="1">
    <location>
        <begin position="24"/>
        <end position="66"/>
    </location>
</feature>
<evidence type="ECO:0000313" key="2">
    <source>
        <dbReference type="EMBL" id="MED6237078.1"/>
    </source>
</evidence>
<sequence>MAKMHGLYVVLLTALSFWKYCLAEWNATNESSNQTACHLHGKKGNCTVQNLQIVTSKDKVSPTLPV</sequence>
<name>A0ABU7AGE1_9TELE</name>
<accession>A0ABU7AGE1</accession>
<evidence type="ECO:0000313" key="3">
    <source>
        <dbReference type="Proteomes" id="UP001345963"/>
    </source>
</evidence>
<reference evidence="2 3" key="1">
    <citation type="submission" date="2021-07" db="EMBL/GenBank/DDBJ databases">
        <authorList>
            <person name="Palmer J.M."/>
        </authorList>
    </citation>
    <scope>NUCLEOTIDE SEQUENCE [LARGE SCALE GENOMIC DNA]</scope>
    <source>
        <strain evidence="2 3">AT_MEX2019</strain>
        <tissue evidence="2">Muscle</tissue>
    </source>
</reference>
<keyword evidence="3" id="KW-1185">Reference proteome</keyword>
<gene>
    <name evidence="2" type="ORF">ATANTOWER_018565</name>
</gene>
<comment type="caution">
    <text evidence="2">The sequence shown here is derived from an EMBL/GenBank/DDBJ whole genome shotgun (WGS) entry which is preliminary data.</text>
</comment>
<evidence type="ECO:0000256" key="1">
    <source>
        <dbReference type="SAM" id="SignalP"/>
    </source>
</evidence>
<protein>
    <submittedName>
        <fullName evidence="2">Uncharacterized protein</fullName>
    </submittedName>
</protein>
<feature type="signal peptide" evidence="1">
    <location>
        <begin position="1"/>
        <end position="23"/>
    </location>
</feature>
<keyword evidence="1" id="KW-0732">Signal</keyword>